<evidence type="ECO:0000313" key="2">
    <source>
        <dbReference type="Proteomes" id="UP000887578"/>
    </source>
</evidence>
<dbReference type="WBParaSite" id="PDA_v2.g31207.t1">
    <property type="protein sequence ID" value="PDA_v2.g31207.t1"/>
    <property type="gene ID" value="PDA_v2.g31207"/>
</dbReference>
<reference evidence="3" key="1">
    <citation type="submission" date="2022-11" db="UniProtKB">
        <authorList>
            <consortium name="WormBaseParasite"/>
        </authorList>
    </citation>
    <scope>IDENTIFICATION</scope>
</reference>
<feature type="region of interest" description="Disordered" evidence="1">
    <location>
        <begin position="1"/>
        <end position="78"/>
    </location>
</feature>
<dbReference type="Proteomes" id="UP000887578">
    <property type="component" value="Unplaced"/>
</dbReference>
<protein>
    <submittedName>
        <fullName evidence="3">Uncharacterized protein</fullName>
    </submittedName>
</protein>
<dbReference type="AlphaFoldDB" id="A0A914QMS8"/>
<sequence>METNDDYEEEQNLEDSDGFVQDDSDSLRFSQNSHDSENPEGLESSDDFELDDGSSSSFEFDDEDEPVQPIKKPKEISKSEADMSDFLDKFENTTTSIKNSNAYEVYRQYAKLPTKLPDNVKLSSIEDVLLKPCCCEMCCLKFTPEFIMRARLRMPSSIDKIRYFQFMLIQTCTTINGIFLPKINETQICNEFFQRLYAISKSRFDKFMEDLSAGLTEPLQHGNKDRKYIHSTTATRMAKIINHIDTIAEPNPSDNSFLLPAGTTKRQTILYFLNYS</sequence>
<organism evidence="2 3">
    <name type="scientific">Panagrolaimus davidi</name>
    <dbReference type="NCBI Taxonomy" id="227884"/>
    <lineage>
        <taxon>Eukaryota</taxon>
        <taxon>Metazoa</taxon>
        <taxon>Ecdysozoa</taxon>
        <taxon>Nematoda</taxon>
        <taxon>Chromadorea</taxon>
        <taxon>Rhabditida</taxon>
        <taxon>Tylenchina</taxon>
        <taxon>Panagrolaimomorpha</taxon>
        <taxon>Panagrolaimoidea</taxon>
        <taxon>Panagrolaimidae</taxon>
        <taxon>Panagrolaimus</taxon>
    </lineage>
</organism>
<name>A0A914QMS8_9BILA</name>
<proteinExistence type="predicted"/>
<keyword evidence="2" id="KW-1185">Reference proteome</keyword>
<evidence type="ECO:0000313" key="3">
    <source>
        <dbReference type="WBParaSite" id="PDA_v2.g31207.t1"/>
    </source>
</evidence>
<evidence type="ECO:0000256" key="1">
    <source>
        <dbReference type="SAM" id="MobiDB-lite"/>
    </source>
</evidence>
<feature type="compositionally biased region" description="Acidic residues" evidence="1">
    <location>
        <begin position="38"/>
        <end position="52"/>
    </location>
</feature>
<feature type="compositionally biased region" description="Acidic residues" evidence="1">
    <location>
        <begin position="1"/>
        <end position="24"/>
    </location>
</feature>
<accession>A0A914QMS8</accession>